<gene>
    <name evidence="1" type="ORF">SM124_10375</name>
</gene>
<protein>
    <recommendedName>
        <fullName evidence="3">SCP2 domain-containing protein</fullName>
    </recommendedName>
</protein>
<accession>A0ABU5IYB0</accession>
<keyword evidence="2" id="KW-1185">Reference proteome</keyword>
<name>A0ABU5IYB0_9BACI</name>
<evidence type="ECO:0000313" key="1">
    <source>
        <dbReference type="EMBL" id="MDZ5472153.1"/>
    </source>
</evidence>
<evidence type="ECO:0000313" key="2">
    <source>
        <dbReference type="Proteomes" id="UP001290455"/>
    </source>
</evidence>
<reference evidence="1 2" key="1">
    <citation type="submission" date="2023-11" db="EMBL/GenBank/DDBJ databases">
        <title>Bacillus jintuensis, isolated from a mudflat on the Beibu Gulf coast.</title>
        <authorList>
            <person name="Li M."/>
        </authorList>
    </citation>
    <scope>NUCLEOTIDE SEQUENCE [LARGE SCALE GENOMIC DNA]</scope>
    <source>
        <strain evidence="1 2">31A1R</strain>
    </source>
</reference>
<comment type="caution">
    <text evidence="1">The sequence shown here is derived from an EMBL/GenBank/DDBJ whole genome shotgun (WGS) entry which is preliminary data.</text>
</comment>
<sequence>MLDVLHTLVSEVNTRGHISTFLKGVNISTKISNQEDVIYLIIEDGQIKLDSISNTDIIATILGDKHSIYSLITGKLRLRDGKKEGVLEVEANFRTILYLETLFILSKPYLQVS</sequence>
<proteinExistence type="predicted"/>
<evidence type="ECO:0008006" key="3">
    <source>
        <dbReference type="Google" id="ProtNLM"/>
    </source>
</evidence>
<dbReference type="EMBL" id="JAXOFX010000005">
    <property type="protein sequence ID" value="MDZ5472153.1"/>
    <property type="molecule type" value="Genomic_DNA"/>
</dbReference>
<dbReference type="RefSeq" id="WP_322446451.1">
    <property type="nucleotide sequence ID" value="NZ_JAXOFX010000005.1"/>
</dbReference>
<organism evidence="1 2">
    <name type="scientific">Robertmurraya mangrovi</name>
    <dbReference type="NCBI Taxonomy" id="3098077"/>
    <lineage>
        <taxon>Bacteria</taxon>
        <taxon>Bacillati</taxon>
        <taxon>Bacillota</taxon>
        <taxon>Bacilli</taxon>
        <taxon>Bacillales</taxon>
        <taxon>Bacillaceae</taxon>
        <taxon>Robertmurraya</taxon>
    </lineage>
</organism>
<dbReference type="Proteomes" id="UP001290455">
    <property type="component" value="Unassembled WGS sequence"/>
</dbReference>